<keyword evidence="1" id="KW-0732">Signal</keyword>
<feature type="chain" id="PRO_5038516080" evidence="1">
    <location>
        <begin position="22"/>
        <end position="291"/>
    </location>
</feature>
<comment type="caution">
    <text evidence="2">The sequence shown here is derived from an EMBL/GenBank/DDBJ whole genome shotgun (WGS) entry which is preliminary data.</text>
</comment>
<dbReference type="EMBL" id="DVNO01000011">
    <property type="protein sequence ID" value="HIU65290.1"/>
    <property type="molecule type" value="Genomic_DNA"/>
</dbReference>
<name>A0A9D1MRF9_9PROT</name>
<dbReference type="Proteomes" id="UP000824142">
    <property type="component" value="Unassembled WGS sequence"/>
</dbReference>
<proteinExistence type="predicted"/>
<protein>
    <submittedName>
        <fullName evidence="2">Uncharacterized protein</fullName>
    </submittedName>
</protein>
<dbReference type="AlphaFoldDB" id="A0A9D1MRF9"/>
<organism evidence="2 3">
    <name type="scientific">Candidatus Enterousia avicola</name>
    <dbReference type="NCBI Taxonomy" id="2840787"/>
    <lineage>
        <taxon>Bacteria</taxon>
        <taxon>Pseudomonadati</taxon>
        <taxon>Pseudomonadota</taxon>
        <taxon>Alphaproteobacteria</taxon>
        <taxon>Candidatus Enterousia</taxon>
    </lineage>
</organism>
<reference evidence="2" key="2">
    <citation type="journal article" date="2021" name="PeerJ">
        <title>Extensive microbial diversity within the chicken gut microbiome revealed by metagenomics and culture.</title>
        <authorList>
            <person name="Gilroy R."/>
            <person name="Ravi A."/>
            <person name="Getino M."/>
            <person name="Pursley I."/>
            <person name="Horton D.L."/>
            <person name="Alikhan N.F."/>
            <person name="Baker D."/>
            <person name="Gharbi K."/>
            <person name="Hall N."/>
            <person name="Watson M."/>
            <person name="Adriaenssens E.M."/>
            <person name="Foster-Nyarko E."/>
            <person name="Jarju S."/>
            <person name="Secka A."/>
            <person name="Antonio M."/>
            <person name="Oren A."/>
            <person name="Chaudhuri R.R."/>
            <person name="La Ragione R."/>
            <person name="Hildebrand F."/>
            <person name="Pallen M.J."/>
        </authorList>
    </citation>
    <scope>NUCLEOTIDE SEQUENCE</scope>
    <source>
        <strain evidence="2">CHK136-897</strain>
    </source>
</reference>
<gene>
    <name evidence="2" type="ORF">IAC63_01465</name>
</gene>
<evidence type="ECO:0000256" key="1">
    <source>
        <dbReference type="SAM" id="SignalP"/>
    </source>
</evidence>
<accession>A0A9D1MRF9</accession>
<evidence type="ECO:0000313" key="2">
    <source>
        <dbReference type="EMBL" id="HIU65290.1"/>
    </source>
</evidence>
<evidence type="ECO:0000313" key="3">
    <source>
        <dbReference type="Proteomes" id="UP000824142"/>
    </source>
</evidence>
<reference evidence="2" key="1">
    <citation type="submission" date="2020-10" db="EMBL/GenBank/DDBJ databases">
        <authorList>
            <person name="Gilroy R."/>
        </authorList>
    </citation>
    <scope>NUCLEOTIDE SEQUENCE</scope>
    <source>
        <strain evidence="2">CHK136-897</strain>
    </source>
</reference>
<feature type="signal peptide" evidence="1">
    <location>
        <begin position="1"/>
        <end position="21"/>
    </location>
</feature>
<sequence length="291" mass="31497">MKKNIIIFVFGFIAFPGAVFGATCSQMNLTRCLDSVCAINVNSNPAARCQYCGTANAGTPPTTKAMQSLSLGQSARYTLTEKELKDAPTDPGQRYVWATKQCIEKVSGCTTDDVSEAYDDLIEQSCKAAGVTAQMNATIAAANNQTATESSCLTTIRACLTDEKRCGPDYSACAEEESFNNFFSSCSVEATGCGDYIAQIRTDLSSARTTTVNNAENLITSIVESYQTAREQKLYSAQAACKDNKALNDCINTICQRSMPNKCDPEASTYNSEHEAAEQFCKFYEVACELL</sequence>